<feature type="compositionally biased region" description="Acidic residues" evidence="1">
    <location>
        <begin position="57"/>
        <end position="72"/>
    </location>
</feature>
<sequence>MIYSSWNTSASGLKGARRVAFKLRRLKRALKQWSRTVYAARSAKKQELQKIIQDLDRSEEENDQGLEEESDQEAGKGSRTNYGRNQGTFETYWQSTLKKLFASIGAGNQGAITCGDYIYGGDYMRRTAGAAAT</sequence>
<protein>
    <submittedName>
        <fullName evidence="2">Uncharacterized protein</fullName>
    </submittedName>
</protein>
<evidence type="ECO:0000256" key="1">
    <source>
        <dbReference type="SAM" id="MobiDB-lite"/>
    </source>
</evidence>
<gene>
    <name evidence="2" type="ORF">QJS10_CPA16g00527</name>
</gene>
<evidence type="ECO:0000313" key="3">
    <source>
        <dbReference type="Proteomes" id="UP001180020"/>
    </source>
</evidence>
<dbReference type="Proteomes" id="UP001180020">
    <property type="component" value="Unassembled WGS sequence"/>
</dbReference>
<feature type="region of interest" description="Disordered" evidence="1">
    <location>
        <begin position="43"/>
        <end position="85"/>
    </location>
</feature>
<keyword evidence="3" id="KW-1185">Reference proteome</keyword>
<proteinExistence type="predicted"/>
<dbReference type="EMBL" id="JAUJYO010000016">
    <property type="protein sequence ID" value="KAK1294356.1"/>
    <property type="molecule type" value="Genomic_DNA"/>
</dbReference>
<comment type="caution">
    <text evidence="2">The sequence shown here is derived from an EMBL/GenBank/DDBJ whole genome shotgun (WGS) entry which is preliminary data.</text>
</comment>
<reference evidence="2" key="1">
    <citation type="journal article" date="2023" name="Nat. Commun.">
        <title>Diploid and tetraploid genomes of Acorus and the evolution of monocots.</title>
        <authorList>
            <person name="Ma L."/>
            <person name="Liu K.W."/>
            <person name="Li Z."/>
            <person name="Hsiao Y.Y."/>
            <person name="Qi Y."/>
            <person name="Fu T."/>
            <person name="Tang G.D."/>
            <person name="Zhang D."/>
            <person name="Sun W.H."/>
            <person name="Liu D.K."/>
            <person name="Li Y."/>
            <person name="Chen G.Z."/>
            <person name="Liu X.D."/>
            <person name="Liao X.Y."/>
            <person name="Jiang Y.T."/>
            <person name="Yu X."/>
            <person name="Hao Y."/>
            <person name="Huang J."/>
            <person name="Zhao X.W."/>
            <person name="Ke S."/>
            <person name="Chen Y.Y."/>
            <person name="Wu W.L."/>
            <person name="Hsu J.L."/>
            <person name="Lin Y.F."/>
            <person name="Huang M.D."/>
            <person name="Li C.Y."/>
            <person name="Huang L."/>
            <person name="Wang Z.W."/>
            <person name="Zhao X."/>
            <person name="Zhong W.Y."/>
            <person name="Peng D.H."/>
            <person name="Ahmad S."/>
            <person name="Lan S."/>
            <person name="Zhang J.S."/>
            <person name="Tsai W.C."/>
            <person name="Van de Peer Y."/>
            <person name="Liu Z.J."/>
        </authorList>
    </citation>
    <scope>NUCLEOTIDE SEQUENCE</scope>
    <source>
        <strain evidence="2">CP</strain>
    </source>
</reference>
<name>A0AAV9D032_ACOCL</name>
<feature type="compositionally biased region" description="Basic and acidic residues" evidence="1">
    <location>
        <begin position="44"/>
        <end position="56"/>
    </location>
</feature>
<reference evidence="2" key="2">
    <citation type="submission" date="2023-06" db="EMBL/GenBank/DDBJ databases">
        <authorList>
            <person name="Ma L."/>
            <person name="Liu K.-W."/>
            <person name="Li Z."/>
            <person name="Hsiao Y.-Y."/>
            <person name="Qi Y."/>
            <person name="Fu T."/>
            <person name="Tang G."/>
            <person name="Zhang D."/>
            <person name="Sun W.-H."/>
            <person name="Liu D.-K."/>
            <person name="Li Y."/>
            <person name="Chen G.-Z."/>
            <person name="Liu X.-D."/>
            <person name="Liao X.-Y."/>
            <person name="Jiang Y.-T."/>
            <person name="Yu X."/>
            <person name="Hao Y."/>
            <person name="Huang J."/>
            <person name="Zhao X.-W."/>
            <person name="Ke S."/>
            <person name="Chen Y.-Y."/>
            <person name="Wu W.-L."/>
            <person name="Hsu J.-L."/>
            <person name="Lin Y.-F."/>
            <person name="Huang M.-D."/>
            <person name="Li C.-Y."/>
            <person name="Huang L."/>
            <person name="Wang Z.-W."/>
            <person name="Zhao X."/>
            <person name="Zhong W.-Y."/>
            <person name="Peng D.-H."/>
            <person name="Ahmad S."/>
            <person name="Lan S."/>
            <person name="Zhang J.-S."/>
            <person name="Tsai W.-C."/>
            <person name="Van De Peer Y."/>
            <person name="Liu Z.-J."/>
        </authorList>
    </citation>
    <scope>NUCLEOTIDE SEQUENCE</scope>
    <source>
        <strain evidence="2">CP</strain>
        <tissue evidence="2">Leaves</tissue>
    </source>
</reference>
<dbReference type="AlphaFoldDB" id="A0AAV9D032"/>
<accession>A0AAV9D032</accession>
<evidence type="ECO:0000313" key="2">
    <source>
        <dbReference type="EMBL" id="KAK1294356.1"/>
    </source>
</evidence>
<organism evidence="2 3">
    <name type="scientific">Acorus calamus</name>
    <name type="common">Sweet flag</name>
    <dbReference type="NCBI Taxonomy" id="4465"/>
    <lineage>
        <taxon>Eukaryota</taxon>
        <taxon>Viridiplantae</taxon>
        <taxon>Streptophyta</taxon>
        <taxon>Embryophyta</taxon>
        <taxon>Tracheophyta</taxon>
        <taxon>Spermatophyta</taxon>
        <taxon>Magnoliopsida</taxon>
        <taxon>Liliopsida</taxon>
        <taxon>Acoraceae</taxon>
        <taxon>Acorus</taxon>
    </lineage>
</organism>